<accession>A0ABW3AM15</accession>
<sequence length="128" mass="14042">MKNLCGSIWVLGLGGLSLLLTGCGGRGEQVAAFIPGKYVHASAGAYSRAEDTLIITLVGAQNYRIERRAGFQPLRNGQLLPKRFKVEVLSGDYDPKKQVLFETTKGRVFAFDVQKGLLLVNKAVYRKL</sequence>
<evidence type="ECO:0000313" key="2">
    <source>
        <dbReference type="Proteomes" id="UP001597010"/>
    </source>
</evidence>
<name>A0ABW3AM15_9SPHI</name>
<dbReference type="PROSITE" id="PS51257">
    <property type="entry name" value="PROKAR_LIPOPROTEIN"/>
    <property type="match status" value="1"/>
</dbReference>
<keyword evidence="2" id="KW-1185">Reference proteome</keyword>
<protein>
    <recommendedName>
        <fullName evidence="3">Lipoprotein</fullName>
    </recommendedName>
</protein>
<reference evidence="2" key="1">
    <citation type="journal article" date="2019" name="Int. J. Syst. Evol. Microbiol.">
        <title>The Global Catalogue of Microorganisms (GCM) 10K type strain sequencing project: providing services to taxonomists for standard genome sequencing and annotation.</title>
        <authorList>
            <consortium name="The Broad Institute Genomics Platform"/>
            <consortium name="The Broad Institute Genome Sequencing Center for Infectious Disease"/>
            <person name="Wu L."/>
            <person name="Ma J."/>
        </authorList>
    </citation>
    <scope>NUCLEOTIDE SEQUENCE [LARGE SCALE GENOMIC DNA]</scope>
    <source>
        <strain evidence="2">CCUG 61484</strain>
    </source>
</reference>
<organism evidence="1 2">
    <name type="scientific">Mucilaginibacter litoreus</name>
    <dbReference type="NCBI Taxonomy" id="1048221"/>
    <lineage>
        <taxon>Bacteria</taxon>
        <taxon>Pseudomonadati</taxon>
        <taxon>Bacteroidota</taxon>
        <taxon>Sphingobacteriia</taxon>
        <taxon>Sphingobacteriales</taxon>
        <taxon>Sphingobacteriaceae</taxon>
        <taxon>Mucilaginibacter</taxon>
    </lineage>
</organism>
<dbReference type="RefSeq" id="WP_377110744.1">
    <property type="nucleotide sequence ID" value="NZ_JBHTHZ010000001.1"/>
</dbReference>
<proteinExistence type="predicted"/>
<evidence type="ECO:0000313" key="1">
    <source>
        <dbReference type="EMBL" id="MFD0792033.1"/>
    </source>
</evidence>
<evidence type="ECO:0008006" key="3">
    <source>
        <dbReference type="Google" id="ProtNLM"/>
    </source>
</evidence>
<dbReference type="Proteomes" id="UP001597010">
    <property type="component" value="Unassembled WGS sequence"/>
</dbReference>
<comment type="caution">
    <text evidence="1">The sequence shown here is derived from an EMBL/GenBank/DDBJ whole genome shotgun (WGS) entry which is preliminary data.</text>
</comment>
<gene>
    <name evidence="1" type="ORF">ACFQZX_00310</name>
</gene>
<dbReference type="EMBL" id="JBHTHZ010000001">
    <property type="protein sequence ID" value="MFD0792033.1"/>
    <property type="molecule type" value="Genomic_DNA"/>
</dbReference>